<evidence type="ECO:0000313" key="1">
    <source>
        <dbReference type="EMBL" id="KAH9679876.1"/>
    </source>
</evidence>
<evidence type="ECO:0000313" key="2">
    <source>
        <dbReference type="Proteomes" id="UP000829398"/>
    </source>
</evidence>
<keyword evidence="2" id="KW-1185">Reference proteome</keyword>
<sequence>MKEKGDGKKNDQKNTAAIIDSDLGIVYNESLVNLTCHINDWVIDLGASSHVTAHRDYFTSYVNGDYYHVRMGNEGASKIVRHIPDICLNLISTGKLDDDGYINQFGEGKWKLTKGSLVLTMGRKRVRADNGGEYRVPFEQYYRSYEIKLENTVPKTPQHNGITERMNRTIKERVRCMFYDAKLPKSFWAEAMRTTVDLINFSPSAPLDGDVPKRVWIGKNVSYKHLRVFGCRVYVHIPKDKRSKLDDKAKECIFLGYGHEEFGNRLWNLVATVTARPLGNLGSCLGPRFT</sequence>
<comment type="caution">
    <text evidence="1">The sequence shown here is derived from an EMBL/GenBank/DDBJ whole genome shotgun (WGS) entry which is preliminary data.</text>
</comment>
<name>A0ACB8HYK9_CITSI</name>
<protein>
    <submittedName>
        <fullName evidence="1">Uncharacterized protein</fullName>
    </submittedName>
</protein>
<gene>
    <name evidence="1" type="ORF">KPL71_026316</name>
</gene>
<proteinExistence type="predicted"/>
<dbReference type="Proteomes" id="UP000829398">
    <property type="component" value="Chromosome 9"/>
</dbReference>
<organism evidence="1 2">
    <name type="scientific">Citrus sinensis</name>
    <name type="common">Sweet orange</name>
    <name type="synonym">Citrus aurantium var. sinensis</name>
    <dbReference type="NCBI Taxonomy" id="2711"/>
    <lineage>
        <taxon>Eukaryota</taxon>
        <taxon>Viridiplantae</taxon>
        <taxon>Streptophyta</taxon>
        <taxon>Embryophyta</taxon>
        <taxon>Tracheophyta</taxon>
        <taxon>Spermatophyta</taxon>
        <taxon>Magnoliopsida</taxon>
        <taxon>eudicotyledons</taxon>
        <taxon>Gunneridae</taxon>
        <taxon>Pentapetalae</taxon>
        <taxon>rosids</taxon>
        <taxon>malvids</taxon>
        <taxon>Sapindales</taxon>
        <taxon>Rutaceae</taxon>
        <taxon>Aurantioideae</taxon>
        <taxon>Citrus</taxon>
    </lineage>
</organism>
<dbReference type="EMBL" id="CM039178">
    <property type="protein sequence ID" value="KAH9679876.1"/>
    <property type="molecule type" value="Genomic_DNA"/>
</dbReference>
<reference evidence="2" key="1">
    <citation type="journal article" date="2023" name="Hortic. Res.">
        <title>A chromosome-level phased genome enabling allele-level studies in sweet orange: a case study on citrus Huanglongbing tolerance.</title>
        <authorList>
            <person name="Wu B."/>
            <person name="Yu Q."/>
            <person name="Deng Z."/>
            <person name="Duan Y."/>
            <person name="Luo F."/>
            <person name="Gmitter F. Jr."/>
        </authorList>
    </citation>
    <scope>NUCLEOTIDE SEQUENCE [LARGE SCALE GENOMIC DNA]</scope>
    <source>
        <strain evidence="2">cv. Valencia</strain>
    </source>
</reference>
<accession>A0ACB8HYK9</accession>